<dbReference type="AlphaFoldDB" id="A0A1E3GTH1"/>
<dbReference type="InterPro" id="IPR001305">
    <property type="entry name" value="HSP_DnaJ_Cys-rich_dom"/>
</dbReference>
<dbReference type="Pfam" id="PF00226">
    <property type="entry name" value="DnaJ"/>
    <property type="match status" value="1"/>
</dbReference>
<dbReference type="NCBIfam" id="NF008035">
    <property type="entry name" value="PRK10767.1"/>
    <property type="match status" value="1"/>
</dbReference>
<protein>
    <recommendedName>
        <fullName evidence="13 14">Chaperone protein DnaJ</fullName>
    </recommendedName>
</protein>
<feature type="binding site" evidence="14">
    <location>
        <position position="160"/>
    </location>
    <ligand>
        <name>Zn(2+)</name>
        <dbReference type="ChEBI" id="CHEBI:29105"/>
        <label>2</label>
    </ligand>
</feature>
<dbReference type="CDD" id="cd10719">
    <property type="entry name" value="DnaJ_zf"/>
    <property type="match status" value="1"/>
</dbReference>
<sequence>MAKQDYYDLLGVSRTATEAEIKKAYRRMAMKYHPDRNPDDATAEAKFKEAKEAYEILSDSRKRAAYDQFGHAGVDNSAGGGGFRSSGGFSDIFGDVFNDIFGAGGAGGQSFRGADLRYRLDLTLEEAVAGTTAKIRIPVNVECKTCDGSGAKPGTQPVTCTTCGGHGQVRIQQGFFTVQQACPHCHGTGKMIQDPCHDCHGQGVVQEHKTLSVKVPAGVNTGDRIRLAGEGEAGSRGAPAGDLYVEVAVKRHDVFTRDGNNLFADVPISFTTACLGGELEVPTLQGKAVLKVPEGTQTGQQFKLRGKGVKSVRTGEVGDLMCRVIIETPVKLSKKQKELLQEFAETMEGSGATHSPKHESWLDAVKRFFE</sequence>
<dbReference type="PRINTS" id="PR00625">
    <property type="entry name" value="JDOMAIN"/>
</dbReference>
<keyword evidence="7 14" id="KW-0863">Zinc-finger</keyword>
<comment type="caution">
    <text evidence="18">The sequence shown here is derived from an EMBL/GenBank/DDBJ whole genome shotgun (WGS) entry which is preliminary data.</text>
</comment>
<dbReference type="InterPro" id="IPR018253">
    <property type="entry name" value="DnaJ_domain_CS"/>
</dbReference>
<keyword evidence="6 14" id="KW-0677">Repeat</keyword>
<dbReference type="GO" id="GO:0005737">
    <property type="term" value="C:cytoplasm"/>
    <property type="evidence" value="ECO:0007669"/>
    <property type="project" value="UniProtKB-SubCell"/>
</dbReference>
<evidence type="ECO:0000256" key="11">
    <source>
        <dbReference type="ARBA" id="ARBA00053423"/>
    </source>
</evidence>
<evidence type="ECO:0000313" key="18">
    <source>
        <dbReference type="EMBL" id="ODN67368.1"/>
    </source>
</evidence>
<feature type="repeat" description="CXXCXGXG motif" evidence="14">
    <location>
        <begin position="196"/>
        <end position="203"/>
    </location>
</feature>
<evidence type="ECO:0000259" key="16">
    <source>
        <dbReference type="PROSITE" id="PS50076"/>
    </source>
</evidence>
<evidence type="ECO:0000256" key="12">
    <source>
        <dbReference type="ARBA" id="ARBA00061004"/>
    </source>
</evidence>
<dbReference type="PROSITE" id="PS50076">
    <property type="entry name" value="DNAJ_2"/>
    <property type="match status" value="1"/>
</dbReference>
<evidence type="ECO:0000259" key="17">
    <source>
        <dbReference type="PROSITE" id="PS51188"/>
    </source>
</evidence>
<dbReference type="Proteomes" id="UP000094379">
    <property type="component" value="Unassembled WGS sequence"/>
</dbReference>
<dbReference type="GO" id="GO:0042026">
    <property type="term" value="P:protein refolding"/>
    <property type="evidence" value="ECO:0007669"/>
    <property type="project" value="TreeGrafter"/>
</dbReference>
<dbReference type="GO" id="GO:0006260">
    <property type="term" value="P:DNA replication"/>
    <property type="evidence" value="ECO:0007669"/>
    <property type="project" value="UniProtKB-KW"/>
</dbReference>
<dbReference type="InterPro" id="IPR036869">
    <property type="entry name" value="J_dom_sf"/>
</dbReference>
<feature type="domain" description="CR-type" evidence="17">
    <location>
        <begin position="130"/>
        <end position="208"/>
    </location>
</feature>
<dbReference type="GO" id="GO:0008270">
    <property type="term" value="F:zinc ion binding"/>
    <property type="evidence" value="ECO:0007669"/>
    <property type="project" value="UniProtKB-UniRule"/>
</dbReference>
<dbReference type="GO" id="GO:0005524">
    <property type="term" value="F:ATP binding"/>
    <property type="evidence" value="ECO:0007669"/>
    <property type="project" value="InterPro"/>
</dbReference>
<comment type="subcellular location">
    <subcellularLocation>
        <location evidence="1 14">Cytoplasm</location>
    </subcellularLocation>
</comment>
<evidence type="ECO:0000256" key="14">
    <source>
        <dbReference type="HAMAP-Rule" id="MF_01152"/>
    </source>
</evidence>
<evidence type="ECO:0000256" key="10">
    <source>
        <dbReference type="ARBA" id="ARBA00023186"/>
    </source>
</evidence>
<keyword evidence="19" id="KW-1185">Reference proteome</keyword>
<keyword evidence="3 14" id="KW-0963">Cytoplasm</keyword>
<dbReference type="GO" id="GO:0009408">
    <property type="term" value="P:response to heat"/>
    <property type="evidence" value="ECO:0007669"/>
    <property type="project" value="InterPro"/>
</dbReference>
<accession>A0A1E3GTH1</accession>
<evidence type="ECO:0000256" key="1">
    <source>
        <dbReference type="ARBA" id="ARBA00004496"/>
    </source>
</evidence>
<dbReference type="InterPro" id="IPR008971">
    <property type="entry name" value="HSP40/DnaJ_pept-bd"/>
</dbReference>
<feature type="binding site" evidence="14">
    <location>
        <position position="143"/>
    </location>
    <ligand>
        <name>Zn(2+)</name>
        <dbReference type="ChEBI" id="CHEBI:29105"/>
        <label>1</label>
    </ligand>
</feature>
<dbReference type="GO" id="GO:0051082">
    <property type="term" value="F:unfolded protein binding"/>
    <property type="evidence" value="ECO:0007669"/>
    <property type="project" value="UniProtKB-UniRule"/>
</dbReference>
<reference evidence="18 19" key="1">
    <citation type="submission" date="2016-07" db="EMBL/GenBank/DDBJ databases">
        <title>Draft Genome Sequence of Methylophaga muralis Bur 1.</title>
        <authorList>
            <person name="Vasilenko O.V."/>
            <person name="Doronina N.V."/>
            <person name="Shmareva M.N."/>
            <person name="Tarlachkov S.V."/>
            <person name="Mustakhimov I."/>
            <person name="Trotsenko Y.A."/>
        </authorList>
    </citation>
    <scope>NUCLEOTIDE SEQUENCE [LARGE SCALE GENOMIC DNA]</scope>
    <source>
        <strain evidence="18 19">Bur 1</strain>
    </source>
</reference>
<feature type="domain" description="J" evidence="16">
    <location>
        <begin position="5"/>
        <end position="70"/>
    </location>
</feature>
<feature type="binding site" evidence="14">
    <location>
        <position position="196"/>
    </location>
    <ligand>
        <name>Zn(2+)</name>
        <dbReference type="ChEBI" id="CHEBI:29105"/>
        <label>1</label>
    </ligand>
</feature>
<comment type="domain">
    <text evidence="14">The J domain is necessary and sufficient to stimulate DnaK ATPase activity. Zinc center 1 plays an important role in the autonomous, DnaK-independent chaperone activity of DnaJ. Zinc center 2 is essential for interaction with DnaK and for DnaJ activity.</text>
</comment>
<feature type="binding site" evidence="14">
    <location>
        <position position="199"/>
    </location>
    <ligand>
        <name>Zn(2+)</name>
        <dbReference type="ChEBI" id="CHEBI:29105"/>
        <label>1</label>
    </ligand>
</feature>
<evidence type="ECO:0000256" key="7">
    <source>
        <dbReference type="ARBA" id="ARBA00022771"/>
    </source>
</evidence>
<dbReference type="SUPFAM" id="SSF57938">
    <property type="entry name" value="DnaJ/Hsp40 cysteine-rich domain"/>
    <property type="match status" value="1"/>
</dbReference>
<dbReference type="InterPro" id="IPR036410">
    <property type="entry name" value="HSP_DnaJ_Cys-rich_dom_sf"/>
</dbReference>
<dbReference type="Pfam" id="PF01556">
    <property type="entry name" value="DnaJ_C"/>
    <property type="match status" value="1"/>
</dbReference>
<dbReference type="GO" id="GO:0031072">
    <property type="term" value="F:heat shock protein binding"/>
    <property type="evidence" value="ECO:0007669"/>
    <property type="project" value="InterPro"/>
</dbReference>
<comment type="function">
    <text evidence="11 14">Participates actively in the response to hyperosmotic and heat shock by preventing the aggregation of stress-denatured proteins and by disaggregating proteins, also in an autonomous, DnaK-independent fashion. Unfolded proteins bind initially to DnaJ; upon interaction with the DnaJ-bound protein, DnaK hydrolyzes its bound ATP, resulting in the formation of a stable complex. GrpE releases ADP from DnaK; ATP binding to DnaK triggers the release of the substrate protein, thus completing the reaction cycle. Several rounds of ATP-dependent interactions between DnaJ, DnaK and GrpE are required for fully efficient folding. Also involved, together with DnaK and GrpE, in the DNA replication of plasmids through activation of initiation proteins.</text>
</comment>
<dbReference type="Gene3D" id="2.10.230.10">
    <property type="entry name" value="Heat shock protein DnaJ, cysteine-rich domain"/>
    <property type="match status" value="1"/>
</dbReference>
<dbReference type="SUPFAM" id="SSF49493">
    <property type="entry name" value="HSP40/DnaJ peptide-binding domain"/>
    <property type="match status" value="2"/>
</dbReference>
<keyword evidence="5 14" id="KW-0479">Metal-binding</keyword>
<dbReference type="Gene3D" id="2.60.260.20">
    <property type="entry name" value="Urease metallochaperone UreE, N-terminal domain"/>
    <property type="match status" value="2"/>
</dbReference>
<dbReference type="PROSITE" id="PS51188">
    <property type="entry name" value="ZF_CR"/>
    <property type="match status" value="1"/>
</dbReference>
<dbReference type="InterPro" id="IPR002939">
    <property type="entry name" value="DnaJ_C"/>
</dbReference>
<evidence type="ECO:0000256" key="4">
    <source>
        <dbReference type="ARBA" id="ARBA00022705"/>
    </source>
</evidence>
<dbReference type="InterPro" id="IPR012724">
    <property type="entry name" value="DnaJ"/>
</dbReference>
<keyword evidence="9 14" id="KW-0346">Stress response</keyword>
<gene>
    <name evidence="14 18" type="primary">dnaJ</name>
    <name evidence="18" type="ORF">A9E74_00902</name>
</gene>
<dbReference type="PATRIC" id="fig|291169.3.peg.906"/>
<keyword evidence="8 14" id="KW-0862">Zinc</keyword>
<keyword evidence="10 14" id="KW-0143">Chaperone</keyword>
<feature type="binding site" evidence="14">
    <location>
        <position position="182"/>
    </location>
    <ligand>
        <name>Zn(2+)</name>
        <dbReference type="ChEBI" id="CHEBI:29105"/>
        <label>2</label>
    </ligand>
</feature>
<evidence type="ECO:0000256" key="5">
    <source>
        <dbReference type="ARBA" id="ARBA00022723"/>
    </source>
</evidence>
<feature type="repeat" description="CXXCXGXG motif" evidence="14">
    <location>
        <begin position="182"/>
        <end position="189"/>
    </location>
</feature>
<evidence type="ECO:0000256" key="15">
    <source>
        <dbReference type="PROSITE-ProRule" id="PRU00546"/>
    </source>
</evidence>
<comment type="similarity">
    <text evidence="12 14">Belongs to the DnaJ family.</text>
</comment>
<feature type="repeat" description="CXXCXGXG motif" evidence="14">
    <location>
        <begin position="143"/>
        <end position="150"/>
    </location>
</feature>
<dbReference type="PANTHER" id="PTHR43096:SF48">
    <property type="entry name" value="CHAPERONE PROTEIN DNAJ"/>
    <property type="match status" value="1"/>
</dbReference>
<dbReference type="EMBL" id="MCRI01000006">
    <property type="protein sequence ID" value="ODN67368.1"/>
    <property type="molecule type" value="Genomic_DNA"/>
</dbReference>
<evidence type="ECO:0000256" key="13">
    <source>
        <dbReference type="ARBA" id="ARBA00067609"/>
    </source>
</evidence>
<dbReference type="FunFam" id="1.10.287.110:FF:000034">
    <property type="entry name" value="Chaperone protein DnaJ"/>
    <property type="match status" value="1"/>
</dbReference>
<dbReference type="PROSITE" id="PS00636">
    <property type="entry name" value="DNAJ_1"/>
    <property type="match status" value="1"/>
</dbReference>
<dbReference type="SMART" id="SM00271">
    <property type="entry name" value="DnaJ"/>
    <property type="match status" value="1"/>
</dbReference>
<dbReference type="CDD" id="cd06257">
    <property type="entry name" value="DnaJ"/>
    <property type="match status" value="1"/>
</dbReference>
<dbReference type="HAMAP" id="MF_01152">
    <property type="entry name" value="DnaJ"/>
    <property type="match status" value="1"/>
</dbReference>
<dbReference type="RefSeq" id="WP_069295431.1">
    <property type="nucleotide sequence ID" value="NZ_MCRI01000006.1"/>
</dbReference>
<feature type="binding site" evidence="14">
    <location>
        <position position="185"/>
    </location>
    <ligand>
        <name>Zn(2+)</name>
        <dbReference type="ChEBI" id="CHEBI:29105"/>
        <label>2</label>
    </ligand>
</feature>
<dbReference type="Gene3D" id="1.10.287.110">
    <property type="entry name" value="DnaJ domain"/>
    <property type="match status" value="1"/>
</dbReference>
<evidence type="ECO:0000256" key="8">
    <source>
        <dbReference type="ARBA" id="ARBA00022833"/>
    </source>
</evidence>
<dbReference type="FunFam" id="2.10.230.10:FF:000002">
    <property type="entry name" value="Molecular chaperone DnaJ"/>
    <property type="match status" value="1"/>
</dbReference>
<dbReference type="FunFam" id="2.60.260.20:FF:000004">
    <property type="entry name" value="Molecular chaperone DnaJ"/>
    <property type="match status" value="1"/>
</dbReference>
<name>A0A1E3GTH1_9GAMM</name>
<organism evidence="18 19">
    <name type="scientific">Methylophaga muralis</name>
    <dbReference type="NCBI Taxonomy" id="291169"/>
    <lineage>
        <taxon>Bacteria</taxon>
        <taxon>Pseudomonadati</taxon>
        <taxon>Pseudomonadota</taxon>
        <taxon>Gammaproteobacteria</taxon>
        <taxon>Thiotrichales</taxon>
        <taxon>Piscirickettsiaceae</taxon>
        <taxon>Methylophaga</taxon>
    </lineage>
</organism>
<proteinExistence type="inferred from homology"/>
<evidence type="ECO:0000256" key="6">
    <source>
        <dbReference type="ARBA" id="ARBA00022737"/>
    </source>
</evidence>
<evidence type="ECO:0000256" key="9">
    <source>
        <dbReference type="ARBA" id="ARBA00023016"/>
    </source>
</evidence>
<evidence type="ECO:0000256" key="3">
    <source>
        <dbReference type="ARBA" id="ARBA00022490"/>
    </source>
</evidence>
<dbReference type="Pfam" id="PF00684">
    <property type="entry name" value="DnaJ_CXXCXGXG"/>
    <property type="match status" value="1"/>
</dbReference>
<dbReference type="STRING" id="291169.A9E74_00902"/>
<dbReference type="SUPFAM" id="SSF46565">
    <property type="entry name" value="Chaperone J-domain"/>
    <property type="match status" value="1"/>
</dbReference>
<evidence type="ECO:0000313" key="19">
    <source>
        <dbReference type="Proteomes" id="UP000094379"/>
    </source>
</evidence>
<dbReference type="InterPro" id="IPR001623">
    <property type="entry name" value="DnaJ_domain"/>
</dbReference>
<feature type="binding site" evidence="14">
    <location>
        <position position="146"/>
    </location>
    <ligand>
        <name>Zn(2+)</name>
        <dbReference type="ChEBI" id="CHEBI:29105"/>
        <label>1</label>
    </ligand>
</feature>
<dbReference type="NCBIfam" id="TIGR02349">
    <property type="entry name" value="DnaJ_bact"/>
    <property type="match status" value="1"/>
</dbReference>
<feature type="zinc finger region" description="CR-type" evidence="15">
    <location>
        <begin position="130"/>
        <end position="208"/>
    </location>
</feature>
<evidence type="ECO:0000256" key="2">
    <source>
        <dbReference type="ARBA" id="ARBA00011738"/>
    </source>
</evidence>
<feature type="binding site" evidence="14">
    <location>
        <position position="163"/>
    </location>
    <ligand>
        <name>Zn(2+)</name>
        <dbReference type="ChEBI" id="CHEBI:29105"/>
        <label>2</label>
    </ligand>
</feature>
<comment type="cofactor">
    <cofactor evidence="14">
        <name>Zn(2+)</name>
        <dbReference type="ChEBI" id="CHEBI:29105"/>
    </cofactor>
    <text evidence="14">Binds 2 Zn(2+) ions per monomer.</text>
</comment>
<dbReference type="CDD" id="cd10747">
    <property type="entry name" value="DnaJ_C"/>
    <property type="match status" value="1"/>
</dbReference>
<feature type="repeat" description="CXXCXGXG motif" evidence="14">
    <location>
        <begin position="160"/>
        <end position="167"/>
    </location>
</feature>
<comment type="subunit">
    <text evidence="2 14">Homodimer.</text>
</comment>
<keyword evidence="4 14" id="KW-0235">DNA replication</keyword>
<dbReference type="PANTHER" id="PTHR43096">
    <property type="entry name" value="DNAJ HOMOLOG 1, MITOCHONDRIAL-RELATED"/>
    <property type="match status" value="1"/>
</dbReference>